<evidence type="ECO:0000313" key="2">
    <source>
        <dbReference type="Proteomes" id="UP000008065"/>
    </source>
</evidence>
<sequence length="61" mass="6917">MVKWIEAVRLTAGREFVEIWYFPKKLEQSVRVRLVEATCCSLTDLDSEALQTSGCSNLPVV</sequence>
<protein>
    <submittedName>
        <fullName evidence="1">Uncharacterized protein</fullName>
    </submittedName>
</protein>
<dbReference type="GeneID" id="20823246"/>
<dbReference type="Proteomes" id="UP000008065">
    <property type="component" value="Unassembled WGS sequence"/>
</dbReference>
<keyword evidence="2" id="KW-1185">Reference proteome</keyword>
<name>F8MP38_NEUT8</name>
<dbReference type="AlphaFoldDB" id="F8MP38"/>
<reference evidence="2" key="1">
    <citation type="journal article" date="2011" name="Genetics">
        <title>Massive changes in genome architecture accompany the transition to self-fertility in the filamentous fungus Neurospora tetrasperma.</title>
        <authorList>
            <person name="Ellison C.E."/>
            <person name="Stajich J.E."/>
            <person name="Jacobson D.J."/>
            <person name="Natvig D.O."/>
            <person name="Lapidus A."/>
            <person name="Foster B."/>
            <person name="Aerts A."/>
            <person name="Riley R."/>
            <person name="Lindquist E.A."/>
            <person name="Grigoriev I.V."/>
            <person name="Taylor J.W."/>
        </authorList>
    </citation>
    <scope>NUCLEOTIDE SEQUENCE [LARGE SCALE GENOMIC DNA]</scope>
    <source>
        <strain evidence="2">FGSC 2508 / P0657</strain>
    </source>
</reference>
<dbReference type="KEGG" id="nte:NEUTE1DRAFT117251"/>
<proteinExistence type="predicted"/>
<gene>
    <name evidence="1" type="ORF">NEUTE1DRAFT_117251</name>
</gene>
<dbReference type="EMBL" id="GL891305">
    <property type="protein sequence ID" value="EGO56257.1"/>
    <property type="molecule type" value="Genomic_DNA"/>
</dbReference>
<accession>F8MP38</accession>
<organism evidence="1 2">
    <name type="scientific">Neurospora tetrasperma (strain FGSC 2508 / ATCC MYA-4615 / P0657)</name>
    <dbReference type="NCBI Taxonomy" id="510951"/>
    <lineage>
        <taxon>Eukaryota</taxon>
        <taxon>Fungi</taxon>
        <taxon>Dikarya</taxon>
        <taxon>Ascomycota</taxon>
        <taxon>Pezizomycotina</taxon>
        <taxon>Sordariomycetes</taxon>
        <taxon>Sordariomycetidae</taxon>
        <taxon>Sordariales</taxon>
        <taxon>Sordariaceae</taxon>
        <taxon>Neurospora</taxon>
    </lineage>
</organism>
<dbReference type="VEuPathDB" id="FungiDB:NEUTE1DRAFT_117251"/>
<dbReference type="HOGENOM" id="CLU_2923194_0_0_1"/>
<evidence type="ECO:0000313" key="1">
    <source>
        <dbReference type="EMBL" id="EGO56257.1"/>
    </source>
</evidence>
<dbReference type="RefSeq" id="XP_009851872.1">
    <property type="nucleotide sequence ID" value="XM_009853570.1"/>
</dbReference>